<dbReference type="InterPro" id="IPR012677">
    <property type="entry name" value="Nucleotide-bd_a/b_plait_sf"/>
</dbReference>
<evidence type="ECO:0000256" key="8">
    <source>
        <dbReference type="PROSITE-ProRule" id="PRU00176"/>
    </source>
</evidence>
<evidence type="ECO:0000259" key="10">
    <source>
        <dbReference type="PROSITE" id="PS50102"/>
    </source>
</evidence>
<dbReference type="EMBL" id="CM007361">
    <property type="protein sequence ID" value="OIW18350.1"/>
    <property type="molecule type" value="Genomic_DNA"/>
</dbReference>
<evidence type="ECO:0000256" key="2">
    <source>
        <dbReference type="ARBA" id="ARBA00022484"/>
    </source>
</evidence>
<dbReference type="InterPro" id="IPR058752">
    <property type="entry name" value="RDRP_C_head"/>
</dbReference>
<name>A0A4P1RTV2_LUPAN</name>
<keyword evidence="6 9" id="KW-0943">RNA-mediated gene silencing</keyword>
<dbReference type="GO" id="GO:0003723">
    <property type="term" value="F:RNA binding"/>
    <property type="evidence" value="ECO:0007669"/>
    <property type="project" value="UniProtKB-UniRule"/>
</dbReference>
<dbReference type="InterPro" id="IPR058751">
    <property type="entry name" value="RDRP_helical"/>
</dbReference>
<proteinExistence type="inferred from homology"/>
<keyword evidence="4 9" id="KW-0548">Nucleotidyltransferase</keyword>
<organism evidence="11 12">
    <name type="scientific">Lupinus angustifolius</name>
    <name type="common">Narrow-leaved blue lupine</name>
    <dbReference type="NCBI Taxonomy" id="3871"/>
    <lineage>
        <taxon>Eukaryota</taxon>
        <taxon>Viridiplantae</taxon>
        <taxon>Streptophyta</taxon>
        <taxon>Embryophyta</taxon>
        <taxon>Tracheophyta</taxon>
        <taxon>Spermatophyta</taxon>
        <taxon>Magnoliopsida</taxon>
        <taxon>eudicotyledons</taxon>
        <taxon>Gunneridae</taxon>
        <taxon>Pentapetalae</taxon>
        <taxon>rosids</taxon>
        <taxon>fabids</taxon>
        <taxon>Fabales</taxon>
        <taxon>Fabaceae</taxon>
        <taxon>Papilionoideae</taxon>
        <taxon>50 kb inversion clade</taxon>
        <taxon>genistoids sensu lato</taxon>
        <taxon>core genistoids</taxon>
        <taxon>Genisteae</taxon>
        <taxon>Lupinus</taxon>
    </lineage>
</organism>
<evidence type="ECO:0000256" key="5">
    <source>
        <dbReference type="ARBA" id="ARBA00022884"/>
    </source>
</evidence>
<comment type="function">
    <text evidence="9">Probably involved in the RNA silencing pathway and required for the generation of small interfering RNAs (siRNAs).</text>
</comment>
<evidence type="ECO:0000313" key="12">
    <source>
        <dbReference type="Proteomes" id="UP000188354"/>
    </source>
</evidence>
<keyword evidence="5 8" id="KW-0694">RNA-binding</keyword>
<keyword evidence="2 9" id="KW-0696">RNA-directed RNA polymerase</keyword>
<keyword evidence="3 9" id="KW-0808">Transferase</keyword>
<dbReference type="GO" id="GO:0030422">
    <property type="term" value="P:siRNA processing"/>
    <property type="evidence" value="ECO:0007669"/>
    <property type="project" value="TreeGrafter"/>
</dbReference>
<sequence>MESQNDEKALPTVHVSNIPQSATAKELLQFLESIFGPSSVFALEIRSHHENWNSRGSGRVQFETLESKSKAITLSLQNDLVFMSHYLQVTESYGDIVPRPCIPRNRVRNSVLYAGFMVRDDRMSVVESWEGVKGWVMPERKRVEFWVPHGGNFYKLEIMFDHILEAHGYSFGGDSKINAIVFKLKYGPKIYQKTVGPNIAAKFKADRYHFCKEDFEFLWVRTTDFSATKSIGHSTSFCWEIEEELFASDIFKSFPRYRENLKGLILEDGEEFCSSTETVPLVKCGSDSKLPYEILFQLNSLVHTQKLSLASVDDDLIDLLGSLDEETKAIILEKMHKLDSTCYEPLKFVRTQLHVLSSRGRRPPPSSRKRLTDNNIMSCHRALITPLKIYCLGPELETSNHVVKHFAEYASDFMRVTFVEEDWTKLQPDAVSCRAQKGISVSSRVQKGISVSRCVQKGISVSSCVQKGIFPKPFRTEIYKRILTILRDGIVIGSKKFEFLAFSASQLRSSSVWLFASNDNVKAEDIREWMGCFNNIRSVSKCAARMGQLFSSSVQTLEVPAQDVEIIPDIEVTTDGVNYCFSDGIGKISQSFARQVAQKLKLDQSRIPSAFQIRYGGYKGVIAVDRHSYRKLSLRSSMLKFESNNRMLCVTKWSESMPCFLNREIISLLSTLGVKDEVFLAMQQEQLNLLGRMLTDSEAALDVLVSLSGADSKSILVKMLRAYYEPNSEPYLSMMLMAQYAYQLSDLKSKCRIVVPKGRILVGCLDETGILNYGQVFVRITVKKTKEQFEDESLRKADGDDCTSIIVGKVVVTKNPCLHPGDVRVLDAIYSEELEEKGLRDCLVFPQKGHRPHPNECSGGDLDGDLFFISWDKELIPCEIVAPMDYTGRRPRVMDHKVTLEEIHQFFVDYMINDTLGAISTAHLVHADREPNKARSRKCLELANLHSMAVDFAKTGAPAEMPRVLKPKEFPDFMERDEKPKYISNGVLGKLYRAIIDSNLQARSSFVWSEKIAEEAYDQDLEVRGFEVFLETALSHKEMYAQKMSNLMNFYSAETEDEMLTGNLQNRATYLQRDNRRYGDMKDRILIAVKNLQREAKEWFETSCQQPEYQHLASAWYHVTYHPRPSTFAEAKTTLLLIRRDHTATLGSVNGLEHGNYLIHLRPLIRTKGRALSETEDEMLTGNLQNRATYLQRDNRRYGDMKDRILIAVKNLQREAKEWFETSCQQPEYQHLASAWYHVTYHPRYFQESSSFLSFPWIVGDILLNIKSANSKAQCDNLL</sequence>
<dbReference type="Pfam" id="PF05183">
    <property type="entry name" value="RdRP"/>
    <property type="match status" value="1"/>
</dbReference>
<dbReference type="PROSITE" id="PS50102">
    <property type="entry name" value="RRM"/>
    <property type="match status" value="1"/>
</dbReference>
<protein>
    <recommendedName>
        <fullName evidence="9">RNA-dependent RNA polymerase</fullName>
        <ecNumber evidence="9">2.7.7.48</ecNumber>
    </recommendedName>
</protein>
<evidence type="ECO:0000256" key="1">
    <source>
        <dbReference type="ARBA" id="ARBA00005762"/>
    </source>
</evidence>
<comment type="similarity">
    <text evidence="1 9">Belongs to the RdRP family.</text>
</comment>
<dbReference type="InterPro" id="IPR058763">
    <property type="entry name" value="RRM_RDR1/2-like"/>
</dbReference>
<dbReference type="PANTHER" id="PTHR23079">
    <property type="entry name" value="RNA-DEPENDENT RNA POLYMERASE"/>
    <property type="match status" value="1"/>
</dbReference>
<reference evidence="11 12" key="1">
    <citation type="journal article" date="2017" name="Plant Biotechnol. J.">
        <title>A comprehensive draft genome sequence for lupin (Lupinus angustifolius), an emerging health food: insights into plant-microbe interactions and legume evolution.</title>
        <authorList>
            <person name="Hane J.K."/>
            <person name="Ming Y."/>
            <person name="Kamphuis L.G."/>
            <person name="Nelson M.N."/>
            <person name="Garg G."/>
            <person name="Atkins C.A."/>
            <person name="Bayer P.E."/>
            <person name="Bravo A."/>
            <person name="Bringans S."/>
            <person name="Cannon S."/>
            <person name="Edwards D."/>
            <person name="Foley R."/>
            <person name="Gao L.L."/>
            <person name="Harrison M.J."/>
            <person name="Huang W."/>
            <person name="Hurgobin B."/>
            <person name="Li S."/>
            <person name="Liu C.W."/>
            <person name="McGrath A."/>
            <person name="Morahan G."/>
            <person name="Murray J."/>
            <person name="Weller J."/>
            <person name="Jian J."/>
            <person name="Singh K.B."/>
        </authorList>
    </citation>
    <scope>NUCLEOTIDE SEQUENCE [LARGE SCALE GENOMIC DNA]</scope>
    <source>
        <strain evidence="12">cv. Tanjil</strain>
        <tissue evidence="11">Whole plant</tissue>
    </source>
</reference>
<evidence type="ECO:0000256" key="6">
    <source>
        <dbReference type="ARBA" id="ARBA00023158"/>
    </source>
</evidence>
<dbReference type="InterPro" id="IPR007855">
    <property type="entry name" value="RDRP"/>
</dbReference>
<dbReference type="Gene3D" id="3.30.70.330">
    <property type="match status" value="1"/>
</dbReference>
<evidence type="ECO:0000256" key="3">
    <source>
        <dbReference type="ARBA" id="ARBA00022679"/>
    </source>
</evidence>
<dbReference type="PANTHER" id="PTHR23079:SF5">
    <property type="entry name" value="RNA-DEPENDENT RNA POLYMERASE 2"/>
    <property type="match status" value="1"/>
</dbReference>
<dbReference type="AlphaFoldDB" id="A0A4P1RTV2"/>
<dbReference type="STRING" id="3871.A0A4P1RTV2"/>
<dbReference type="InterPro" id="IPR057590">
    <property type="entry name" value="PH_RDR1/2-like"/>
</dbReference>
<gene>
    <name evidence="11" type="ORF">TanjilG_31490</name>
</gene>
<accession>A0A4P1RTV2</accession>
<dbReference type="GO" id="GO:0003968">
    <property type="term" value="F:RNA-directed RNA polymerase activity"/>
    <property type="evidence" value="ECO:0007669"/>
    <property type="project" value="UniProtKB-KW"/>
</dbReference>
<dbReference type="Proteomes" id="UP000188354">
    <property type="component" value="Chromosome LG01"/>
</dbReference>
<dbReference type="InterPro" id="IPR035979">
    <property type="entry name" value="RBD_domain_sf"/>
</dbReference>
<feature type="domain" description="RRM" evidence="10">
    <location>
        <begin position="11"/>
        <end position="94"/>
    </location>
</feature>
<dbReference type="Pfam" id="PF26253">
    <property type="entry name" value="RdRP_head"/>
    <property type="match status" value="2"/>
</dbReference>
<dbReference type="GO" id="GO:0031380">
    <property type="term" value="C:nuclear RNA-directed RNA polymerase complex"/>
    <property type="evidence" value="ECO:0007669"/>
    <property type="project" value="TreeGrafter"/>
</dbReference>
<dbReference type="EC" id="2.7.7.48" evidence="9"/>
<evidence type="ECO:0000256" key="7">
    <source>
        <dbReference type="ARBA" id="ARBA00048744"/>
    </source>
</evidence>
<evidence type="ECO:0000313" key="11">
    <source>
        <dbReference type="EMBL" id="OIW18350.1"/>
    </source>
</evidence>
<evidence type="ECO:0000256" key="4">
    <source>
        <dbReference type="ARBA" id="ARBA00022695"/>
    </source>
</evidence>
<dbReference type="Gramene" id="OIW18350">
    <property type="protein sequence ID" value="OIW18350"/>
    <property type="gene ID" value="TanjilG_31490"/>
</dbReference>
<dbReference type="InterPro" id="IPR057596">
    <property type="entry name" value="RDRP_core"/>
</dbReference>
<evidence type="ECO:0000256" key="9">
    <source>
        <dbReference type="RuleBase" id="RU363098"/>
    </source>
</evidence>
<dbReference type="Pfam" id="PF26252">
    <property type="entry name" value="RdRP_helical"/>
    <property type="match status" value="1"/>
</dbReference>
<dbReference type="SUPFAM" id="SSF54928">
    <property type="entry name" value="RNA-binding domain, RBD"/>
    <property type="match status" value="1"/>
</dbReference>
<dbReference type="InterPro" id="IPR000504">
    <property type="entry name" value="RRM_dom"/>
</dbReference>
<keyword evidence="12" id="KW-1185">Reference proteome</keyword>
<dbReference type="Pfam" id="PF24823">
    <property type="entry name" value="PH_RDR2"/>
    <property type="match status" value="1"/>
</dbReference>
<dbReference type="Pfam" id="PF26250">
    <property type="entry name" value="RRM_RdRP1_2"/>
    <property type="match status" value="1"/>
</dbReference>
<comment type="catalytic activity">
    <reaction evidence="7 9">
        <text>RNA(n) + a ribonucleoside 5'-triphosphate = RNA(n+1) + diphosphate</text>
        <dbReference type="Rhea" id="RHEA:21248"/>
        <dbReference type="Rhea" id="RHEA-COMP:14527"/>
        <dbReference type="Rhea" id="RHEA-COMP:17342"/>
        <dbReference type="ChEBI" id="CHEBI:33019"/>
        <dbReference type="ChEBI" id="CHEBI:61557"/>
        <dbReference type="ChEBI" id="CHEBI:140395"/>
        <dbReference type="EC" id="2.7.7.48"/>
    </reaction>
</comment>